<organism evidence="2 3">
    <name type="scientific">Alicyclobacillus dauci</name>
    <dbReference type="NCBI Taxonomy" id="1475485"/>
    <lineage>
        <taxon>Bacteria</taxon>
        <taxon>Bacillati</taxon>
        <taxon>Bacillota</taxon>
        <taxon>Bacilli</taxon>
        <taxon>Bacillales</taxon>
        <taxon>Alicyclobacillaceae</taxon>
        <taxon>Alicyclobacillus</taxon>
    </lineage>
</organism>
<sequence length="63" mass="7324">MTTSTVFGVIIIRIVMQGWERHIRRSIYPYEEAMQRVAAPHPTHHKQIRSNQSSRSHDAVKLA</sequence>
<reference evidence="2" key="1">
    <citation type="submission" date="2022-08" db="EMBL/GenBank/DDBJ databases">
        <title>Alicyclobacillus dauci DSM2870, complete genome.</title>
        <authorList>
            <person name="Wang Q."/>
            <person name="Cai R."/>
            <person name="Wang Z."/>
        </authorList>
    </citation>
    <scope>NUCLEOTIDE SEQUENCE</scope>
    <source>
        <strain evidence="2">DSM 28700</strain>
    </source>
</reference>
<gene>
    <name evidence="2" type="ORF">NZD86_07175</name>
</gene>
<protein>
    <submittedName>
        <fullName evidence="2">Uncharacterized protein</fullName>
    </submittedName>
</protein>
<evidence type="ECO:0000313" key="3">
    <source>
        <dbReference type="Proteomes" id="UP001164803"/>
    </source>
</evidence>
<dbReference type="RefSeq" id="WP_268045822.1">
    <property type="nucleotide sequence ID" value="NZ_CP104064.1"/>
</dbReference>
<proteinExistence type="predicted"/>
<keyword evidence="3" id="KW-1185">Reference proteome</keyword>
<dbReference type="Proteomes" id="UP001164803">
    <property type="component" value="Chromosome"/>
</dbReference>
<dbReference type="EMBL" id="CP104064">
    <property type="protein sequence ID" value="WAH38256.1"/>
    <property type="molecule type" value="Genomic_DNA"/>
</dbReference>
<feature type="region of interest" description="Disordered" evidence="1">
    <location>
        <begin position="38"/>
        <end position="63"/>
    </location>
</feature>
<evidence type="ECO:0000256" key="1">
    <source>
        <dbReference type="SAM" id="MobiDB-lite"/>
    </source>
</evidence>
<name>A0ABY6Z7L2_9BACL</name>
<accession>A0ABY6Z7L2</accession>
<evidence type="ECO:0000313" key="2">
    <source>
        <dbReference type="EMBL" id="WAH38256.1"/>
    </source>
</evidence>